<comment type="subcellular location">
    <subcellularLocation>
        <location evidence="8">Cell membrane</location>
        <topology evidence="8">Multi-pass membrane protein</topology>
    </subcellularLocation>
    <subcellularLocation>
        <location evidence="1">Endomembrane system</location>
        <topology evidence="1">Multi-pass membrane protein</topology>
    </subcellularLocation>
</comment>
<dbReference type="AlphaFoldDB" id="A0A0K2GBR7"/>
<dbReference type="InterPro" id="IPR011541">
    <property type="entry name" value="Ni/Co_transpt_high_affinity"/>
</dbReference>
<keyword evidence="5 8" id="KW-0812">Transmembrane</keyword>
<evidence type="ECO:0000256" key="2">
    <source>
        <dbReference type="ARBA" id="ARBA00010892"/>
    </source>
</evidence>
<dbReference type="EMBL" id="CP011801">
    <property type="protein sequence ID" value="ALA58037.1"/>
    <property type="molecule type" value="Genomic_DNA"/>
</dbReference>
<keyword evidence="3 8" id="KW-0813">Transport</keyword>
<feature type="transmembrane region" description="Helical" evidence="8">
    <location>
        <begin position="53"/>
        <end position="76"/>
    </location>
</feature>
<accession>A0A0K2GBR7</accession>
<evidence type="ECO:0000256" key="7">
    <source>
        <dbReference type="ARBA" id="ARBA00023136"/>
    </source>
</evidence>
<keyword evidence="6 8" id="KW-1133">Transmembrane helix</keyword>
<dbReference type="STRING" id="42253.NITMOv2_1613"/>
<dbReference type="GO" id="GO:0012505">
    <property type="term" value="C:endomembrane system"/>
    <property type="evidence" value="ECO:0007669"/>
    <property type="project" value="UniProtKB-SubCell"/>
</dbReference>
<dbReference type="PATRIC" id="fig|42253.5.peg.1585"/>
<evidence type="ECO:0000256" key="8">
    <source>
        <dbReference type="RuleBase" id="RU362101"/>
    </source>
</evidence>
<protein>
    <recommendedName>
        <fullName evidence="8">Nickel/cobalt efflux system</fullName>
    </recommendedName>
</protein>
<dbReference type="Pfam" id="PF03824">
    <property type="entry name" value="NicO"/>
    <property type="match status" value="1"/>
</dbReference>
<proteinExistence type="inferred from homology"/>
<dbReference type="PANTHER" id="PTHR31611:SF0">
    <property type="entry name" value="HIGH-AFFINITY NICKEL TRANSPORT PROTEIN NIC1"/>
    <property type="match status" value="1"/>
</dbReference>
<evidence type="ECO:0000313" key="10">
    <source>
        <dbReference type="Proteomes" id="UP000069205"/>
    </source>
</evidence>
<dbReference type="GO" id="GO:0005886">
    <property type="term" value="C:plasma membrane"/>
    <property type="evidence" value="ECO:0007669"/>
    <property type="project" value="UniProtKB-SubCell"/>
</dbReference>
<feature type="transmembrane region" description="Helical" evidence="8">
    <location>
        <begin position="166"/>
        <end position="189"/>
    </location>
</feature>
<keyword evidence="4" id="KW-0533">Nickel</keyword>
<organism evidence="9 10">
    <name type="scientific">Nitrospira moscoviensis</name>
    <dbReference type="NCBI Taxonomy" id="42253"/>
    <lineage>
        <taxon>Bacteria</taxon>
        <taxon>Pseudomonadati</taxon>
        <taxon>Nitrospirota</taxon>
        <taxon>Nitrospiria</taxon>
        <taxon>Nitrospirales</taxon>
        <taxon>Nitrospiraceae</taxon>
        <taxon>Nitrospira</taxon>
    </lineage>
</organism>
<dbReference type="PANTHER" id="PTHR31611">
    <property type="entry name" value="HIGH-AFFINITY NICKEL TRANSPORT PROTEIN NIC1"/>
    <property type="match status" value="1"/>
</dbReference>
<evidence type="ECO:0000256" key="1">
    <source>
        <dbReference type="ARBA" id="ARBA00004127"/>
    </source>
</evidence>
<sequence length="266" mass="27761">MNPSDGSLWPLLGLALALGMSHGADPDHLTAIDGMTRASVDRHPRMSRWVGTWFAFGHALSVLLIAALIALVAEYLQSFSNAVLQVSGVVSAFLLFAIGTINLARLIALPAGIAALSSGFMGHLLPRQMLNIAHPMSAVPIGALFGLGFETASQMSAWALAGTMGYGLLGALLIGVAFSLGMVITDSINGLVVRRLYLAATTMAVQGNRMMTLTVVGLAYVIGIIKLLQPTSFALPVSDMGLTIMVLGAVLLAFMAALVKTPCRVS</sequence>
<dbReference type="OrthoDB" id="9776706at2"/>
<reference evidence="9 10" key="1">
    <citation type="journal article" date="2015" name="Proc. Natl. Acad. Sci. U.S.A.">
        <title>Expanded metabolic versatility of ubiquitous nitrite-oxidizing bacteria from the genus Nitrospira.</title>
        <authorList>
            <person name="Koch H."/>
            <person name="Lucker S."/>
            <person name="Albertsen M."/>
            <person name="Kitzinger K."/>
            <person name="Herbold C."/>
            <person name="Spieck E."/>
            <person name="Nielsen P.H."/>
            <person name="Wagner M."/>
            <person name="Daims H."/>
        </authorList>
    </citation>
    <scope>NUCLEOTIDE SEQUENCE [LARGE SCALE GENOMIC DNA]</scope>
    <source>
        <strain evidence="9 10">NSP M-1</strain>
    </source>
</reference>
<dbReference type="KEGG" id="nmv:NITMOv2_1613"/>
<comment type="similarity">
    <text evidence="2 8">Belongs to the NiCoT transporter (TC 2.A.52) family.</text>
</comment>
<feature type="transmembrane region" description="Helical" evidence="8">
    <location>
        <begin position="138"/>
        <end position="160"/>
    </location>
</feature>
<dbReference type="GO" id="GO:0015099">
    <property type="term" value="F:nickel cation transmembrane transporter activity"/>
    <property type="evidence" value="ECO:0007669"/>
    <property type="project" value="UniProtKB-UniRule"/>
</dbReference>
<evidence type="ECO:0000313" key="9">
    <source>
        <dbReference type="EMBL" id="ALA58037.1"/>
    </source>
</evidence>
<feature type="transmembrane region" description="Helical" evidence="8">
    <location>
        <begin position="240"/>
        <end position="259"/>
    </location>
</feature>
<feature type="transmembrane region" description="Helical" evidence="8">
    <location>
        <begin position="210"/>
        <end position="228"/>
    </location>
</feature>
<dbReference type="RefSeq" id="WP_083447847.1">
    <property type="nucleotide sequence ID" value="NZ_CP011801.1"/>
</dbReference>
<gene>
    <name evidence="9" type="ORF">NITMOv2_1613</name>
</gene>
<evidence type="ECO:0000256" key="5">
    <source>
        <dbReference type="ARBA" id="ARBA00022692"/>
    </source>
</evidence>
<keyword evidence="10" id="KW-1185">Reference proteome</keyword>
<name>A0A0K2GBR7_NITMO</name>
<feature type="transmembrane region" description="Helical" evidence="8">
    <location>
        <begin position="83"/>
        <end position="101"/>
    </location>
</feature>
<dbReference type="InterPro" id="IPR004688">
    <property type="entry name" value="Ni/Co_transpt"/>
</dbReference>
<feature type="transmembrane region" description="Helical" evidence="8">
    <location>
        <begin position="107"/>
        <end position="126"/>
    </location>
</feature>
<evidence type="ECO:0000256" key="4">
    <source>
        <dbReference type="ARBA" id="ARBA00022596"/>
    </source>
</evidence>
<evidence type="ECO:0000256" key="6">
    <source>
        <dbReference type="ARBA" id="ARBA00022989"/>
    </source>
</evidence>
<evidence type="ECO:0000256" key="3">
    <source>
        <dbReference type="ARBA" id="ARBA00022448"/>
    </source>
</evidence>
<dbReference type="Proteomes" id="UP000069205">
    <property type="component" value="Chromosome"/>
</dbReference>
<keyword evidence="7 8" id="KW-0472">Membrane</keyword>